<gene>
    <name evidence="1" type="ORF">EI42_05421</name>
</gene>
<protein>
    <submittedName>
        <fullName evidence="1">Uncharacterized protein</fullName>
    </submittedName>
</protein>
<accession>A0A326TYT1</accession>
<dbReference type="Proteomes" id="UP000248806">
    <property type="component" value="Unassembled WGS sequence"/>
</dbReference>
<dbReference type="RefSeq" id="WP_111325681.1">
    <property type="nucleotide sequence ID" value="NZ_BIFX01000002.1"/>
</dbReference>
<dbReference type="AlphaFoldDB" id="A0A326TYT1"/>
<proteinExistence type="predicted"/>
<keyword evidence="2" id="KW-1185">Reference proteome</keyword>
<evidence type="ECO:0000313" key="1">
    <source>
        <dbReference type="EMBL" id="PZW22515.1"/>
    </source>
</evidence>
<name>A0A326TYT1_THEHA</name>
<evidence type="ECO:0000313" key="2">
    <source>
        <dbReference type="Proteomes" id="UP000248806"/>
    </source>
</evidence>
<organism evidence="1 2">
    <name type="scientific">Thermosporothrix hazakensis</name>
    <dbReference type="NCBI Taxonomy" id="644383"/>
    <lineage>
        <taxon>Bacteria</taxon>
        <taxon>Bacillati</taxon>
        <taxon>Chloroflexota</taxon>
        <taxon>Ktedonobacteria</taxon>
        <taxon>Ktedonobacterales</taxon>
        <taxon>Thermosporotrichaceae</taxon>
        <taxon>Thermosporothrix</taxon>
    </lineage>
</organism>
<sequence length="87" mass="9883">MSTEIEVEALRAQCYRIFTCIRENLKQIEQSQALLRECVRLLDARIGEEATNRMLARACLKVGVIPKTLRQEDGETLVSYVPTDGEV</sequence>
<dbReference type="EMBL" id="QKUF01000032">
    <property type="protein sequence ID" value="PZW22515.1"/>
    <property type="molecule type" value="Genomic_DNA"/>
</dbReference>
<reference evidence="1 2" key="1">
    <citation type="submission" date="2018-06" db="EMBL/GenBank/DDBJ databases">
        <title>Genomic Encyclopedia of Archaeal and Bacterial Type Strains, Phase II (KMG-II): from individual species to whole genera.</title>
        <authorList>
            <person name="Goeker M."/>
        </authorList>
    </citation>
    <scope>NUCLEOTIDE SEQUENCE [LARGE SCALE GENOMIC DNA]</scope>
    <source>
        <strain evidence="1 2">ATCC BAA-1881</strain>
    </source>
</reference>
<comment type="caution">
    <text evidence="1">The sequence shown here is derived from an EMBL/GenBank/DDBJ whole genome shotgun (WGS) entry which is preliminary data.</text>
</comment>